<dbReference type="RefSeq" id="WP_031100415.1">
    <property type="nucleotide sequence ID" value="NZ_JBFADZ010000018.1"/>
</dbReference>
<protein>
    <recommendedName>
        <fullName evidence="4">AG1 protein</fullName>
    </recommendedName>
</protein>
<evidence type="ECO:0000313" key="2">
    <source>
        <dbReference type="EMBL" id="MFC5174606.1"/>
    </source>
</evidence>
<evidence type="ECO:0008006" key="4">
    <source>
        <dbReference type="Google" id="ProtNLM"/>
    </source>
</evidence>
<reference evidence="3" key="1">
    <citation type="journal article" date="2019" name="Int. J. Syst. Evol. Microbiol.">
        <title>The Global Catalogue of Microorganisms (GCM) 10K type strain sequencing project: providing services to taxonomists for standard genome sequencing and annotation.</title>
        <authorList>
            <consortium name="The Broad Institute Genomics Platform"/>
            <consortium name="The Broad Institute Genome Sequencing Center for Infectious Disease"/>
            <person name="Wu L."/>
            <person name="Ma J."/>
        </authorList>
    </citation>
    <scope>NUCLEOTIDE SEQUENCE [LARGE SCALE GENOMIC DNA]</scope>
    <source>
        <strain evidence="3">CGMCC 4.1721</strain>
    </source>
</reference>
<evidence type="ECO:0000313" key="3">
    <source>
        <dbReference type="Proteomes" id="UP001596208"/>
    </source>
</evidence>
<name>A0ABW0BBR4_9ACTN</name>
<keyword evidence="3" id="KW-1185">Reference proteome</keyword>
<dbReference type="Proteomes" id="UP001596208">
    <property type="component" value="Unassembled WGS sequence"/>
</dbReference>
<proteinExistence type="predicted"/>
<organism evidence="2 3">
    <name type="scientific">Streptomyces mutomycini</name>
    <dbReference type="NCBI Taxonomy" id="284036"/>
    <lineage>
        <taxon>Bacteria</taxon>
        <taxon>Bacillati</taxon>
        <taxon>Actinomycetota</taxon>
        <taxon>Actinomycetes</taxon>
        <taxon>Kitasatosporales</taxon>
        <taxon>Streptomycetaceae</taxon>
        <taxon>Streptomyces</taxon>
    </lineage>
</organism>
<gene>
    <name evidence="2" type="ORF">ACFPRK_29060</name>
</gene>
<evidence type="ECO:0000256" key="1">
    <source>
        <dbReference type="SAM" id="MobiDB-lite"/>
    </source>
</evidence>
<comment type="caution">
    <text evidence="2">The sequence shown here is derived from an EMBL/GenBank/DDBJ whole genome shotgun (WGS) entry which is preliminary data.</text>
</comment>
<accession>A0ABW0BBR4</accession>
<feature type="region of interest" description="Disordered" evidence="1">
    <location>
        <begin position="14"/>
        <end position="37"/>
    </location>
</feature>
<dbReference type="EMBL" id="JBHSKI010000016">
    <property type="protein sequence ID" value="MFC5174606.1"/>
    <property type="molecule type" value="Genomic_DNA"/>
</dbReference>
<sequence length="156" mass="16951">MAWAEWEQLKAEAADKAGTQMRLNTAEPGGGGSKKGDLAVNQTDLSGVRDDADKLHNRLWNEARVAVPTSETAAGDLAKQGFELGGALQHVADRWDVQLKSLKDACGHIANHIDFTKYVHQGDDQYVLNRVSSIATLDQAFDDHNAPKGEKNKADN</sequence>